<accession>A0A3E0KWT6</accession>
<organism evidence="1 2">
    <name type="scientific">Microcystis flos-aquae TF09</name>
    <dbReference type="NCBI Taxonomy" id="2060473"/>
    <lineage>
        <taxon>Bacteria</taxon>
        <taxon>Bacillati</taxon>
        <taxon>Cyanobacteriota</taxon>
        <taxon>Cyanophyceae</taxon>
        <taxon>Oscillatoriophycideae</taxon>
        <taxon>Chroococcales</taxon>
        <taxon>Microcystaceae</taxon>
        <taxon>Microcystis</taxon>
    </lineage>
</organism>
<evidence type="ECO:0008006" key="3">
    <source>
        <dbReference type="Google" id="ProtNLM"/>
    </source>
</evidence>
<sequence>MFWEDKSYKNSKEELTMTSNNDLAQINVLGFDLGHGETALAYIPGCKDKTIPAKKVFDSNITAIAYLSTGDVVWGKTAISYQENAQAEVFDIGFKCKPGTDNKLDKKISDFALTVYRDAKSSLNLNGQQHIELFMGCPSGWSDEEKEKYKTLFTQAGLPNVTVIAESEAAYAYYFEELKGKKNSKVSIGNIAGFPLILDFGSSTLDATVERKIGEPISDGINLGSSLIDEAILAWNLKSYRNSQYPLKTYITESYIEKINGFLESSRSAYAIALLKCREAKEKYFKKRETLPLTQRLRIVEQPLMEHPCISEFIPLYIFIDDEVIETLLNQPLKEILPSKSIPKDDKLGDLGTHSWLEWCQLFLQQKMCLELEKKGLSLKDIGIIAFTGGASLMPQVKKVVEQIFCDLDSRHIKYDSDPMLCIAKGLAIKGRMKIITTDFEKEVDTFCEDADKGLWDVVFKHYKETKLVQILGDKFGEITKRKLYAWLKGNIDKSEQIGRTIRNEFTKWSKSEALTKEIQKELERIEALIRKDVNKLLTPIVEKYFTENVDFLPFSFLTENFSEIYRKLAKEYGQEIDDDCNFTLTSLYQNIAKRFAEAIEEDKTDFDSNFNYWNAPHGFGLRWLSLDESQIEQIQENIKIVGENMVIDCLNDKDFQDLFLSAIYCSLQVALKSKMNKEQYVLYALAE</sequence>
<protein>
    <recommendedName>
        <fullName evidence="3">Hsp70 family protein</fullName>
    </recommendedName>
</protein>
<evidence type="ECO:0000313" key="2">
    <source>
        <dbReference type="Proteomes" id="UP000256873"/>
    </source>
</evidence>
<dbReference type="EMBL" id="QQWC01000006">
    <property type="protein sequence ID" value="REJ39721.1"/>
    <property type="molecule type" value="Genomic_DNA"/>
</dbReference>
<dbReference type="PANTHER" id="PTHR42749:SF1">
    <property type="entry name" value="CELL SHAPE-DETERMINING PROTEIN MREB"/>
    <property type="match status" value="1"/>
</dbReference>
<dbReference type="PANTHER" id="PTHR42749">
    <property type="entry name" value="CELL SHAPE-DETERMINING PROTEIN MREB"/>
    <property type="match status" value="1"/>
</dbReference>
<dbReference type="Gene3D" id="3.30.420.40">
    <property type="match status" value="2"/>
</dbReference>
<dbReference type="SUPFAM" id="SSF53067">
    <property type="entry name" value="Actin-like ATPase domain"/>
    <property type="match status" value="2"/>
</dbReference>
<dbReference type="Proteomes" id="UP000256873">
    <property type="component" value="Unassembled WGS sequence"/>
</dbReference>
<gene>
    <name evidence="1" type="ORF">DWQ54_20485</name>
</gene>
<dbReference type="AlphaFoldDB" id="A0A3E0KWT6"/>
<comment type="caution">
    <text evidence="1">The sequence shown here is derived from an EMBL/GenBank/DDBJ whole genome shotgun (WGS) entry which is preliminary data.</text>
</comment>
<reference evidence="1 2" key="1">
    <citation type="submission" date="2017-10" db="EMBL/GenBank/DDBJ databases">
        <title>A large-scale comparative metagenomic study reveals the eutrophication-driven functional interactions in six Microcystis-epibionts communities.</title>
        <authorList>
            <person name="Li Q."/>
            <person name="Lin F."/>
        </authorList>
    </citation>
    <scope>NUCLEOTIDE SEQUENCE [LARGE SCALE GENOMIC DNA]</scope>
    <source>
        <strain evidence="1">TF09</strain>
    </source>
</reference>
<dbReference type="InterPro" id="IPR043129">
    <property type="entry name" value="ATPase_NBD"/>
</dbReference>
<evidence type="ECO:0000313" key="1">
    <source>
        <dbReference type="EMBL" id="REJ39721.1"/>
    </source>
</evidence>
<proteinExistence type="predicted"/>
<name>A0A3E0KWT6_9CHRO</name>
<dbReference type="CDD" id="cd10170">
    <property type="entry name" value="ASKHA_NBD_HSP70"/>
    <property type="match status" value="1"/>
</dbReference>
<dbReference type="Gene3D" id="3.90.640.10">
    <property type="entry name" value="Actin, Chain A, domain 4"/>
    <property type="match status" value="1"/>
</dbReference>